<accession>A0A559MLZ9</accession>
<gene>
    <name evidence="1" type="ORF">LAWI1_G003144</name>
</gene>
<sequence>MPEILMRREKTDQTKDEDYEIIENHTFDAVEYDRYMSWQAGEGNGLIIVGIRMLKTDTDEQNVVLRKGFSVTVKNVNFKLVK</sequence>
<reference evidence="1 2" key="1">
    <citation type="submission" date="2018-05" db="EMBL/GenBank/DDBJ databases">
        <title>Genome sequencing and assembly of the regulated plant pathogen Lachnellula willkommii and related sister species for the development of diagnostic species identification markers.</title>
        <authorList>
            <person name="Giroux E."/>
            <person name="Bilodeau G."/>
        </authorList>
    </citation>
    <scope>NUCLEOTIDE SEQUENCE [LARGE SCALE GENOMIC DNA]</scope>
    <source>
        <strain evidence="1 2">CBS 172.35</strain>
    </source>
</reference>
<keyword evidence="2" id="KW-1185">Reference proteome</keyword>
<protein>
    <submittedName>
        <fullName evidence="1">Uncharacterized protein</fullName>
    </submittedName>
</protein>
<name>A0A559MLZ9_9HELO</name>
<dbReference type="AlphaFoldDB" id="A0A559MLZ9"/>
<dbReference type="Proteomes" id="UP000315522">
    <property type="component" value="Unassembled WGS sequence"/>
</dbReference>
<evidence type="ECO:0000313" key="1">
    <source>
        <dbReference type="EMBL" id="TVY93987.1"/>
    </source>
</evidence>
<comment type="caution">
    <text evidence="1">The sequence shown here is derived from an EMBL/GenBank/DDBJ whole genome shotgun (WGS) entry which is preliminary data.</text>
</comment>
<evidence type="ECO:0000313" key="2">
    <source>
        <dbReference type="Proteomes" id="UP000315522"/>
    </source>
</evidence>
<dbReference type="EMBL" id="QGML01000055">
    <property type="protein sequence ID" value="TVY93987.1"/>
    <property type="molecule type" value="Genomic_DNA"/>
</dbReference>
<proteinExistence type="predicted"/>
<organism evidence="1 2">
    <name type="scientific">Lachnellula willkommii</name>
    <dbReference type="NCBI Taxonomy" id="215461"/>
    <lineage>
        <taxon>Eukaryota</taxon>
        <taxon>Fungi</taxon>
        <taxon>Dikarya</taxon>
        <taxon>Ascomycota</taxon>
        <taxon>Pezizomycotina</taxon>
        <taxon>Leotiomycetes</taxon>
        <taxon>Helotiales</taxon>
        <taxon>Lachnaceae</taxon>
        <taxon>Lachnellula</taxon>
    </lineage>
</organism>